<dbReference type="RefSeq" id="WP_344914503.1">
    <property type="nucleotide sequence ID" value="NZ_BAAAYO010000013.1"/>
</dbReference>
<dbReference type="Proteomes" id="UP001589619">
    <property type="component" value="Unassembled WGS sequence"/>
</dbReference>
<comment type="caution">
    <text evidence="2">The sequence shown here is derived from an EMBL/GenBank/DDBJ whole genome shotgun (WGS) entry which is preliminary data.</text>
</comment>
<name>A0ABV5W0C0_9BACL</name>
<gene>
    <name evidence="2" type="primary">yycI</name>
    <name evidence="2" type="ORF">ACFFNY_20835</name>
</gene>
<dbReference type="Pfam" id="PF09648">
    <property type="entry name" value="YycI"/>
    <property type="match status" value="1"/>
</dbReference>
<keyword evidence="3" id="KW-1185">Reference proteome</keyword>
<dbReference type="EMBL" id="JBHMAG010000014">
    <property type="protein sequence ID" value="MFB9754022.1"/>
    <property type="molecule type" value="Genomic_DNA"/>
</dbReference>
<reference evidence="2 3" key="1">
    <citation type="submission" date="2024-09" db="EMBL/GenBank/DDBJ databases">
        <authorList>
            <person name="Sun Q."/>
            <person name="Mori K."/>
        </authorList>
    </citation>
    <scope>NUCLEOTIDE SEQUENCE [LARGE SCALE GENOMIC DNA]</scope>
    <source>
        <strain evidence="2 3">JCM 12520</strain>
    </source>
</reference>
<evidence type="ECO:0000313" key="3">
    <source>
        <dbReference type="Proteomes" id="UP001589619"/>
    </source>
</evidence>
<evidence type="ECO:0000259" key="1">
    <source>
        <dbReference type="Pfam" id="PF09648"/>
    </source>
</evidence>
<accession>A0ABV5W0C0</accession>
<organism evidence="2 3">
    <name type="scientific">Paenibacillus hodogayensis</name>
    <dbReference type="NCBI Taxonomy" id="279208"/>
    <lineage>
        <taxon>Bacteria</taxon>
        <taxon>Bacillati</taxon>
        <taxon>Bacillota</taxon>
        <taxon>Bacilli</taxon>
        <taxon>Bacillales</taxon>
        <taxon>Paenibacillaceae</taxon>
        <taxon>Paenibacillus</taxon>
    </lineage>
</organism>
<dbReference type="InterPro" id="IPR018604">
    <property type="entry name" value="YycI-like"/>
</dbReference>
<proteinExistence type="predicted"/>
<sequence length="252" mass="28681">MDWSRAKSIFILSFLALNLLLGYELWSGKWNAIGESKKTSADIAQELDRIMVSRGIKMSASVPKETPKMREITVKWVDGETYGRKISLPEPLRYNLFLSKGSLKDLASRAIPKIESYAYDRVTSKDGLFMMNQLFGEYPLFDVNLELYMTNGEVTGYRQAFVEVDTGSEGKEEKKVISAYTVLRTLAEKYLQNGSVVTDIRLGYHGQFFETEQWSTLPTFPTWRVALDNGDIYYVQGFRGDVETAERGAKKP</sequence>
<dbReference type="Gene3D" id="2.40.128.690">
    <property type="entry name" value="YycH protein, domain 3-like"/>
    <property type="match status" value="1"/>
</dbReference>
<evidence type="ECO:0000313" key="2">
    <source>
        <dbReference type="EMBL" id="MFB9754022.1"/>
    </source>
</evidence>
<feature type="domain" description="Regulatory protein YycH-like" evidence="1">
    <location>
        <begin position="102"/>
        <end position="237"/>
    </location>
</feature>
<protein>
    <submittedName>
        <fullName evidence="2">Two-component system regulatory protein YycI</fullName>
    </submittedName>
</protein>